<evidence type="ECO:0000256" key="6">
    <source>
        <dbReference type="ARBA" id="ARBA00022723"/>
    </source>
</evidence>
<evidence type="ECO:0000256" key="11">
    <source>
        <dbReference type="ARBA" id="ARBA00023136"/>
    </source>
</evidence>
<dbReference type="InterPro" id="IPR036396">
    <property type="entry name" value="Cyt_P450_sf"/>
</dbReference>
<evidence type="ECO:0000256" key="8">
    <source>
        <dbReference type="ARBA" id="ARBA00023002"/>
    </source>
</evidence>
<keyword evidence="11" id="KW-0472">Membrane</keyword>
<sequence length="546" mass="61977">MGNLFIVNTFTLAQPETSTSSSIQFYTTLTMGAIPFEIIHEHLGALVLGVLGSATLYTLWTVVYNLYFHPLARFPGPFLAKISPIYSIYGLARGRWPLDVHQVHLKYGPIVRLMPNELSFTDPEAWRDIYGHRQGHQQFHKDPIHVGSIQDIPGSTTLTMSDDVNHTRQRRTLAHAFSQKALLEQESIIRGYVDLFVEKLTVFATSGERVNMCDWLNFTTFDIIGDMAFGEPFGCLRDGVFHDWVSLISETIKAGAFEQVTRRMCTTGSTLQKLLVRLIPSDLRRKRRQHLELSREKCLKRIEEGLRREHHDFLYYILRANEKGGVRQDEIILNSALFIVAGSETTASLLAGLTMHLMRSPAAYARLTKEIRGRFSSAEHMDFTQLQELEYMNACINEALRIFPPVPTGLTRTVPKAGDMVAGEILPGGTTVSVYSWASTHSPNNFSRPDEFIPERWLDPAYANEKREASQPFSLGPRGCIGKNLAYLELRLILATLLWHFDLERADLTDASSFDVWDVSNDLKNVKAFTTWNKPPLWTKLTLVQR</sequence>
<dbReference type="Pfam" id="PF00067">
    <property type="entry name" value="p450"/>
    <property type="match status" value="1"/>
</dbReference>
<name>S3C8Z1_OPHP1</name>
<dbReference type="CDD" id="cd11058">
    <property type="entry name" value="CYP60B-like"/>
    <property type="match status" value="1"/>
</dbReference>
<keyword evidence="10 13" id="KW-0503">Monooxygenase</keyword>
<protein>
    <submittedName>
        <fullName evidence="14">Cytochrome p450 monooxygenase</fullName>
    </submittedName>
</protein>
<evidence type="ECO:0000256" key="9">
    <source>
        <dbReference type="ARBA" id="ARBA00023004"/>
    </source>
</evidence>
<keyword evidence="8 13" id="KW-0560">Oxidoreductase</keyword>
<dbReference type="PANTHER" id="PTHR24305:SF210">
    <property type="entry name" value="CYTOCHROME P450 MONOOXYGENASE ASQL-RELATED"/>
    <property type="match status" value="1"/>
</dbReference>
<dbReference type="Gene3D" id="1.10.630.10">
    <property type="entry name" value="Cytochrome P450"/>
    <property type="match status" value="1"/>
</dbReference>
<dbReference type="GO" id="GO:0020037">
    <property type="term" value="F:heme binding"/>
    <property type="evidence" value="ECO:0007669"/>
    <property type="project" value="InterPro"/>
</dbReference>
<comment type="cofactor">
    <cofactor evidence="1 12">
        <name>heme</name>
        <dbReference type="ChEBI" id="CHEBI:30413"/>
    </cofactor>
</comment>
<dbReference type="OMA" id="FLMWCIP"/>
<dbReference type="PRINTS" id="PR00385">
    <property type="entry name" value="P450"/>
</dbReference>
<comment type="subcellular location">
    <subcellularLocation>
        <location evidence="2">Membrane</location>
    </subcellularLocation>
</comment>
<dbReference type="HOGENOM" id="CLU_001570_14_11_1"/>
<dbReference type="AlphaFoldDB" id="S3C8Z1"/>
<dbReference type="PRINTS" id="PR00463">
    <property type="entry name" value="EP450I"/>
</dbReference>
<dbReference type="EMBL" id="KE148149">
    <property type="protein sequence ID" value="EPE08411.1"/>
    <property type="molecule type" value="Genomic_DNA"/>
</dbReference>
<evidence type="ECO:0000256" key="1">
    <source>
        <dbReference type="ARBA" id="ARBA00001971"/>
    </source>
</evidence>
<gene>
    <name evidence="14" type="ORF">F503_01194</name>
</gene>
<dbReference type="GO" id="GO:1902181">
    <property type="term" value="P:verruculogen biosynthetic process"/>
    <property type="evidence" value="ECO:0007669"/>
    <property type="project" value="UniProtKB-ARBA"/>
</dbReference>
<dbReference type="GO" id="GO:0016020">
    <property type="term" value="C:membrane"/>
    <property type="evidence" value="ECO:0007669"/>
    <property type="project" value="UniProtKB-SubCell"/>
</dbReference>
<evidence type="ECO:0000256" key="4">
    <source>
        <dbReference type="ARBA" id="ARBA00022617"/>
    </source>
</evidence>
<dbReference type="Proteomes" id="UP000016923">
    <property type="component" value="Unassembled WGS sequence"/>
</dbReference>
<keyword evidence="4 12" id="KW-0349">Heme</keyword>
<dbReference type="OrthoDB" id="1470350at2759"/>
<evidence type="ECO:0000256" key="5">
    <source>
        <dbReference type="ARBA" id="ARBA00022692"/>
    </source>
</evidence>
<dbReference type="GO" id="GO:0005506">
    <property type="term" value="F:iron ion binding"/>
    <property type="evidence" value="ECO:0007669"/>
    <property type="project" value="InterPro"/>
</dbReference>
<dbReference type="InterPro" id="IPR017972">
    <property type="entry name" value="Cyt_P450_CS"/>
</dbReference>
<accession>S3C8Z1</accession>
<dbReference type="InterPro" id="IPR002401">
    <property type="entry name" value="Cyt_P450_E_grp-I"/>
</dbReference>
<keyword evidence="9 12" id="KW-0408">Iron</keyword>
<dbReference type="PROSITE" id="PS00086">
    <property type="entry name" value="CYTOCHROME_P450"/>
    <property type="match status" value="1"/>
</dbReference>
<dbReference type="InterPro" id="IPR001128">
    <property type="entry name" value="Cyt_P450"/>
</dbReference>
<dbReference type="PANTHER" id="PTHR24305">
    <property type="entry name" value="CYTOCHROME P450"/>
    <property type="match status" value="1"/>
</dbReference>
<proteinExistence type="inferred from homology"/>
<organism evidence="14 15">
    <name type="scientific">Ophiostoma piceae (strain UAMH 11346)</name>
    <name type="common">Sap stain fungus</name>
    <dbReference type="NCBI Taxonomy" id="1262450"/>
    <lineage>
        <taxon>Eukaryota</taxon>
        <taxon>Fungi</taxon>
        <taxon>Dikarya</taxon>
        <taxon>Ascomycota</taxon>
        <taxon>Pezizomycotina</taxon>
        <taxon>Sordariomycetes</taxon>
        <taxon>Sordariomycetidae</taxon>
        <taxon>Ophiostomatales</taxon>
        <taxon>Ophiostomataceae</taxon>
        <taxon>Ophiostoma</taxon>
    </lineage>
</organism>
<evidence type="ECO:0000256" key="10">
    <source>
        <dbReference type="ARBA" id="ARBA00023033"/>
    </source>
</evidence>
<reference evidence="14 15" key="1">
    <citation type="journal article" date="2013" name="BMC Genomics">
        <title>The genome and transcriptome of the pine saprophyte Ophiostoma piceae, and a comparison with the bark beetle-associated pine pathogen Grosmannia clavigera.</title>
        <authorList>
            <person name="Haridas S."/>
            <person name="Wang Y."/>
            <person name="Lim L."/>
            <person name="Massoumi Alamouti S."/>
            <person name="Jackman S."/>
            <person name="Docking R."/>
            <person name="Robertson G."/>
            <person name="Birol I."/>
            <person name="Bohlmann J."/>
            <person name="Breuil C."/>
        </authorList>
    </citation>
    <scope>NUCLEOTIDE SEQUENCE [LARGE SCALE GENOMIC DNA]</scope>
    <source>
        <strain evidence="14 15">UAMH 11346</strain>
    </source>
</reference>
<evidence type="ECO:0000256" key="3">
    <source>
        <dbReference type="ARBA" id="ARBA00010617"/>
    </source>
</evidence>
<evidence type="ECO:0000256" key="7">
    <source>
        <dbReference type="ARBA" id="ARBA00022989"/>
    </source>
</evidence>
<keyword evidence="6 12" id="KW-0479">Metal-binding</keyword>
<evidence type="ECO:0000313" key="15">
    <source>
        <dbReference type="Proteomes" id="UP000016923"/>
    </source>
</evidence>
<dbReference type="GO" id="GO:0016705">
    <property type="term" value="F:oxidoreductase activity, acting on paired donors, with incorporation or reduction of molecular oxygen"/>
    <property type="evidence" value="ECO:0007669"/>
    <property type="project" value="InterPro"/>
</dbReference>
<dbReference type="SUPFAM" id="SSF48264">
    <property type="entry name" value="Cytochrome P450"/>
    <property type="match status" value="1"/>
</dbReference>
<dbReference type="GO" id="GO:0004497">
    <property type="term" value="F:monooxygenase activity"/>
    <property type="evidence" value="ECO:0007669"/>
    <property type="project" value="UniProtKB-KW"/>
</dbReference>
<feature type="binding site" description="axial binding residue" evidence="12">
    <location>
        <position position="480"/>
    </location>
    <ligand>
        <name>heme</name>
        <dbReference type="ChEBI" id="CHEBI:30413"/>
    </ligand>
    <ligandPart>
        <name>Fe</name>
        <dbReference type="ChEBI" id="CHEBI:18248"/>
    </ligandPart>
</feature>
<dbReference type="InterPro" id="IPR050121">
    <property type="entry name" value="Cytochrome_P450_monoxygenase"/>
</dbReference>
<dbReference type="STRING" id="1262450.S3C8Z1"/>
<dbReference type="eggNOG" id="KOG0157">
    <property type="taxonomic scope" value="Eukaryota"/>
</dbReference>
<comment type="similarity">
    <text evidence="3 13">Belongs to the cytochrome P450 family.</text>
</comment>
<keyword evidence="7" id="KW-1133">Transmembrane helix</keyword>
<evidence type="ECO:0000313" key="14">
    <source>
        <dbReference type="EMBL" id="EPE08411.1"/>
    </source>
</evidence>
<keyword evidence="5" id="KW-0812">Transmembrane</keyword>
<evidence type="ECO:0000256" key="13">
    <source>
        <dbReference type="RuleBase" id="RU000461"/>
    </source>
</evidence>
<evidence type="ECO:0000256" key="12">
    <source>
        <dbReference type="PIRSR" id="PIRSR602401-1"/>
    </source>
</evidence>
<evidence type="ECO:0000256" key="2">
    <source>
        <dbReference type="ARBA" id="ARBA00004370"/>
    </source>
</evidence>
<dbReference type="FunFam" id="1.10.630.10:FF:000063">
    <property type="entry name" value="Cytochrome P450 monooxygenase"/>
    <property type="match status" value="1"/>
</dbReference>
<dbReference type="VEuPathDB" id="FungiDB:F503_01194"/>
<keyword evidence="15" id="KW-1185">Reference proteome</keyword>